<protein>
    <submittedName>
        <fullName evidence="1">PAS domain-containing protein</fullName>
    </submittedName>
</protein>
<dbReference type="Proteomes" id="UP000295399">
    <property type="component" value="Unassembled WGS sequence"/>
</dbReference>
<dbReference type="AlphaFoldDB" id="A0A4R2PFU4"/>
<dbReference type="OrthoDB" id="7361927at2"/>
<dbReference type="InParanoid" id="A0A4R2PFU4"/>
<dbReference type="Pfam" id="PF07310">
    <property type="entry name" value="PAS_5"/>
    <property type="match status" value="1"/>
</dbReference>
<comment type="caution">
    <text evidence="1">The sequence shown here is derived from an EMBL/GenBank/DDBJ whole genome shotgun (WGS) entry which is preliminary data.</text>
</comment>
<evidence type="ECO:0000313" key="2">
    <source>
        <dbReference type="Proteomes" id="UP000295399"/>
    </source>
</evidence>
<proteinExistence type="predicted"/>
<name>A0A4R2PFU4_RHOSA</name>
<keyword evidence="2" id="KW-1185">Reference proteome</keyword>
<dbReference type="EMBL" id="SLXO01000007">
    <property type="protein sequence ID" value="TCP33434.1"/>
    <property type="molecule type" value="Genomic_DNA"/>
</dbReference>
<gene>
    <name evidence="1" type="ORF">EV659_10744</name>
</gene>
<evidence type="ECO:0000313" key="1">
    <source>
        <dbReference type="EMBL" id="TCP33434.1"/>
    </source>
</evidence>
<accession>A0A4R2PFU4</accession>
<sequence length="174" mass="20264">MMDEGFRQPFCLDLNRPTDLPDRCPDAFHDAANRWFCRCQETGGVPSRKELDPLQFFRFSPSLYLAQIEGDGDVYLRFAGDHYRQLYGREITGMRLSDLLPDRSQANPLRRDIDRVKGTGRPVYREDVMTWRPVPAPVHYDRLMLPLTQHRDAAEVSLLLGIAFFRHRDGTPWP</sequence>
<reference evidence="1 2" key="1">
    <citation type="submission" date="2019-03" db="EMBL/GenBank/DDBJ databases">
        <title>Genomic Encyclopedia of Type Strains, Phase IV (KMG-IV): sequencing the most valuable type-strain genomes for metagenomic binning, comparative biology and taxonomic classification.</title>
        <authorList>
            <person name="Goeker M."/>
        </authorList>
    </citation>
    <scope>NUCLEOTIDE SEQUENCE [LARGE SCALE GENOMIC DNA]</scope>
    <source>
        <strain evidence="1 2">DSM 2132</strain>
    </source>
</reference>
<organism evidence="1 2">
    <name type="scientific">Rhodothalassium salexigens DSM 2132</name>
    <dbReference type="NCBI Taxonomy" id="1188247"/>
    <lineage>
        <taxon>Bacteria</taxon>
        <taxon>Pseudomonadati</taxon>
        <taxon>Pseudomonadota</taxon>
        <taxon>Alphaproteobacteria</taxon>
        <taxon>Rhodothalassiales</taxon>
        <taxon>Rhodothalassiaceae</taxon>
        <taxon>Rhodothalassium</taxon>
    </lineage>
</organism>
<dbReference type="InterPro" id="IPR009922">
    <property type="entry name" value="DUF1457"/>
</dbReference>